<evidence type="ECO:0000313" key="2">
    <source>
        <dbReference type="Proteomes" id="UP000828390"/>
    </source>
</evidence>
<keyword evidence="2" id="KW-1185">Reference proteome</keyword>
<organism evidence="1 2">
    <name type="scientific">Dreissena polymorpha</name>
    <name type="common">Zebra mussel</name>
    <name type="synonym">Mytilus polymorpha</name>
    <dbReference type="NCBI Taxonomy" id="45954"/>
    <lineage>
        <taxon>Eukaryota</taxon>
        <taxon>Metazoa</taxon>
        <taxon>Spiralia</taxon>
        <taxon>Lophotrochozoa</taxon>
        <taxon>Mollusca</taxon>
        <taxon>Bivalvia</taxon>
        <taxon>Autobranchia</taxon>
        <taxon>Heteroconchia</taxon>
        <taxon>Euheterodonta</taxon>
        <taxon>Imparidentia</taxon>
        <taxon>Neoheterodontei</taxon>
        <taxon>Myida</taxon>
        <taxon>Dreissenoidea</taxon>
        <taxon>Dreissenidae</taxon>
        <taxon>Dreissena</taxon>
    </lineage>
</organism>
<gene>
    <name evidence="1" type="ORF">DPMN_015865</name>
</gene>
<comment type="caution">
    <text evidence="1">The sequence shown here is derived from an EMBL/GenBank/DDBJ whole genome shotgun (WGS) entry which is preliminary data.</text>
</comment>
<protein>
    <submittedName>
        <fullName evidence="1">Uncharacterized protein</fullName>
    </submittedName>
</protein>
<dbReference type="EMBL" id="JAIWYP010000001">
    <property type="protein sequence ID" value="KAH3891758.1"/>
    <property type="molecule type" value="Genomic_DNA"/>
</dbReference>
<sequence length="128" mass="14901">MSTFVTNAKNENRDSSRISIEKRLEEILKSQNAALENKQQCDIINHEYANNTEQYSRRNNIRIAGVPEDQDRQSSVSVTQKFVTLVNSHLGIPIQPYDVDIAHRLGKFRPNSNRTLRNSMQRYWHPCD</sequence>
<reference evidence="1" key="1">
    <citation type="journal article" date="2019" name="bioRxiv">
        <title>The Genome of the Zebra Mussel, Dreissena polymorpha: A Resource for Invasive Species Research.</title>
        <authorList>
            <person name="McCartney M.A."/>
            <person name="Auch B."/>
            <person name="Kono T."/>
            <person name="Mallez S."/>
            <person name="Zhang Y."/>
            <person name="Obille A."/>
            <person name="Becker A."/>
            <person name="Abrahante J.E."/>
            <person name="Garbe J."/>
            <person name="Badalamenti J.P."/>
            <person name="Herman A."/>
            <person name="Mangelson H."/>
            <person name="Liachko I."/>
            <person name="Sullivan S."/>
            <person name="Sone E.D."/>
            <person name="Koren S."/>
            <person name="Silverstein K.A.T."/>
            <person name="Beckman K.B."/>
            <person name="Gohl D.M."/>
        </authorList>
    </citation>
    <scope>NUCLEOTIDE SEQUENCE</scope>
    <source>
        <strain evidence="1">Duluth1</strain>
        <tissue evidence="1">Whole animal</tissue>
    </source>
</reference>
<proteinExistence type="predicted"/>
<name>A0A9D4NC33_DREPO</name>
<dbReference type="AlphaFoldDB" id="A0A9D4NC33"/>
<reference evidence="1" key="2">
    <citation type="submission" date="2020-11" db="EMBL/GenBank/DDBJ databases">
        <authorList>
            <person name="McCartney M.A."/>
            <person name="Auch B."/>
            <person name="Kono T."/>
            <person name="Mallez S."/>
            <person name="Becker A."/>
            <person name="Gohl D.M."/>
            <person name="Silverstein K.A.T."/>
            <person name="Koren S."/>
            <person name="Bechman K.B."/>
            <person name="Herman A."/>
            <person name="Abrahante J.E."/>
            <person name="Garbe J."/>
        </authorList>
    </citation>
    <scope>NUCLEOTIDE SEQUENCE</scope>
    <source>
        <strain evidence="1">Duluth1</strain>
        <tissue evidence="1">Whole animal</tissue>
    </source>
</reference>
<dbReference type="Gene3D" id="3.30.70.1820">
    <property type="entry name" value="L1 transposable element, RRM domain"/>
    <property type="match status" value="1"/>
</dbReference>
<evidence type="ECO:0000313" key="1">
    <source>
        <dbReference type="EMBL" id="KAH3891758.1"/>
    </source>
</evidence>
<accession>A0A9D4NC33</accession>
<dbReference type="Proteomes" id="UP000828390">
    <property type="component" value="Unassembled WGS sequence"/>
</dbReference>